<reference evidence="1" key="1">
    <citation type="submission" date="2023-03" db="EMBL/GenBank/DDBJ databases">
        <title>Massive genome expansion in bonnet fungi (Mycena s.s.) driven by repeated elements and novel gene families across ecological guilds.</title>
        <authorList>
            <consortium name="Lawrence Berkeley National Laboratory"/>
            <person name="Harder C.B."/>
            <person name="Miyauchi S."/>
            <person name="Viragh M."/>
            <person name="Kuo A."/>
            <person name="Thoen E."/>
            <person name="Andreopoulos B."/>
            <person name="Lu D."/>
            <person name="Skrede I."/>
            <person name="Drula E."/>
            <person name="Henrissat B."/>
            <person name="Morin E."/>
            <person name="Kohler A."/>
            <person name="Barry K."/>
            <person name="LaButti K."/>
            <person name="Morin E."/>
            <person name="Salamov A."/>
            <person name="Lipzen A."/>
            <person name="Mereny Z."/>
            <person name="Hegedus B."/>
            <person name="Baldrian P."/>
            <person name="Stursova M."/>
            <person name="Weitz H."/>
            <person name="Taylor A."/>
            <person name="Grigoriev I.V."/>
            <person name="Nagy L.G."/>
            <person name="Martin F."/>
            <person name="Kauserud H."/>
        </authorList>
    </citation>
    <scope>NUCLEOTIDE SEQUENCE</scope>
    <source>
        <strain evidence="1">CBHHK200</strain>
    </source>
</reference>
<organism evidence="1 2">
    <name type="scientific">Mycena alexandri</name>
    <dbReference type="NCBI Taxonomy" id="1745969"/>
    <lineage>
        <taxon>Eukaryota</taxon>
        <taxon>Fungi</taxon>
        <taxon>Dikarya</taxon>
        <taxon>Basidiomycota</taxon>
        <taxon>Agaricomycotina</taxon>
        <taxon>Agaricomycetes</taxon>
        <taxon>Agaricomycetidae</taxon>
        <taxon>Agaricales</taxon>
        <taxon>Marasmiineae</taxon>
        <taxon>Mycenaceae</taxon>
        <taxon>Mycena</taxon>
    </lineage>
</organism>
<accession>A0AAD6RZC0</accession>
<name>A0AAD6RZC0_9AGAR</name>
<proteinExistence type="predicted"/>
<dbReference type="EMBL" id="JARJCM010000627">
    <property type="protein sequence ID" value="KAJ7016047.1"/>
    <property type="molecule type" value="Genomic_DNA"/>
</dbReference>
<dbReference type="AlphaFoldDB" id="A0AAD6RZC0"/>
<comment type="caution">
    <text evidence="1">The sequence shown here is derived from an EMBL/GenBank/DDBJ whole genome shotgun (WGS) entry which is preliminary data.</text>
</comment>
<keyword evidence="2" id="KW-1185">Reference proteome</keyword>
<gene>
    <name evidence="1" type="ORF">C8F04DRAFT_1166686</name>
</gene>
<sequence length="78" mass="8316">MGFWLGAAVPVALVRKAYSTVTHTTAPPPKSFLTPGPLCARVHVLQAHVFGALAVLAVHAARFRYLLGEVRENPPPSS</sequence>
<evidence type="ECO:0000313" key="2">
    <source>
        <dbReference type="Proteomes" id="UP001218188"/>
    </source>
</evidence>
<feature type="non-terminal residue" evidence="1">
    <location>
        <position position="1"/>
    </location>
</feature>
<evidence type="ECO:0000313" key="1">
    <source>
        <dbReference type="EMBL" id="KAJ7016047.1"/>
    </source>
</evidence>
<protein>
    <submittedName>
        <fullName evidence="1">Uncharacterized protein</fullName>
    </submittedName>
</protein>
<dbReference type="Proteomes" id="UP001218188">
    <property type="component" value="Unassembled WGS sequence"/>
</dbReference>